<reference evidence="2" key="1">
    <citation type="submission" date="2015-11" db="EMBL/GenBank/DDBJ databases">
        <authorList>
            <person name="Blom J."/>
        </authorList>
    </citation>
    <scope>NUCLEOTIDE SEQUENCE [LARGE SCALE GENOMIC DNA]</scope>
</reference>
<dbReference type="Gene3D" id="3.30.1490.300">
    <property type="match status" value="1"/>
</dbReference>
<keyword evidence="2" id="KW-1185">Reference proteome</keyword>
<dbReference type="EMBL" id="LN907827">
    <property type="protein sequence ID" value="CUU22558.1"/>
    <property type="molecule type" value="Genomic_DNA"/>
</dbReference>
<dbReference type="RefSeq" id="WP_067427255.1">
    <property type="nucleotide sequence ID" value="NZ_LN907827.1"/>
</dbReference>
<gene>
    <name evidence="1" type="ORF">EM595_0321</name>
</gene>
<dbReference type="InterPro" id="IPR050696">
    <property type="entry name" value="FtsA/MreB"/>
</dbReference>
<evidence type="ECO:0000313" key="2">
    <source>
        <dbReference type="Proteomes" id="UP000059419"/>
    </source>
</evidence>
<name>A0A0U5KXJ1_9GAMM</name>
<accession>A0A0U5KXJ1</accession>
<dbReference type="AlphaFoldDB" id="A0A0U5KXJ1"/>
<proteinExistence type="predicted"/>
<dbReference type="PATRIC" id="fig|1619313.3.peg.334"/>
<dbReference type="Proteomes" id="UP000059419">
    <property type="component" value="Chromosome 1"/>
</dbReference>
<dbReference type="PANTHER" id="PTHR32432:SF3">
    <property type="entry name" value="ETHANOLAMINE UTILIZATION PROTEIN EUTJ"/>
    <property type="match status" value="1"/>
</dbReference>
<dbReference type="KEGG" id="ege:EM595_0321"/>
<dbReference type="STRING" id="1619313.EM595_0321"/>
<dbReference type="Gene3D" id="3.30.420.40">
    <property type="match status" value="1"/>
</dbReference>
<organism evidence="1 2">
    <name type="scientific">Duffyella gerundensis</name>
    <dbReference type="NCBI Taxonomy" id="1619313"/>
    <lineage>
        <taxon>Bacteria</taxon>
        <taxon>Pseudomonadati</taxon>
        <taxon>Pseudomonadota</taxon>
        <taxon>Gammaproteobacteria</taxon>
        <taxon>Enterobacterales</taxon>
        <taxon>Erwiniaceae</taxon>
        <taxon>Duffyella</taxon>
    </lineage>
</organism>
<dbReference type="SUPFAM" id="SSF53067">
    <property type="entry name" value="Actin-like ATPase domain"/>
    <property type="match status" value="1"/>
</dbReference>
<dbReference type="Pfam" id="PF11104">
    <property type="entry name" value="PilM_2"/>
    <property type="match status" value="1"/>
</dbReference>
<sequence length="272" mass="31028">MAFQKWQIGLDIHNGQLCALGVQRRRNGWQLRHWWHHPLPQDTLRQGVLQSSPELLSVLTRWRKMLPRHYRLCVGLPPQLVMQRPLALPPQSLREPDLGRYIHAAARRLFPLEPESLTLDYRPFSDKPSQLCVTAVRRDVLQQWQSVLAEAGVQPEVFELSWAALQMLAMLLKPQPGTVLVHRLPDQWLWYAPGEQQPAFGCAVADGSDLAQLRLRAFPEARALWYSSDTGDEPDRVTPLNPLHALQLMQPPLPVQPSRFALACGLALRPED</sequence>
<dbReference type="InterPro" id="IPR043129">
    <property type="entry name" value="ATPase_NBD"/>
</dbReference>
<dbReference type="PANTHER" id="PTHR32432">
    <property type="entry name" value="CELL DIVISION PROTEIN FTSA-RELATED"/>
    <property type="match status" value="1"/>
</dbReference>
<dbReference type="OrthoDB" id="6447548at2"/>
<evidence type="ECO:0008006" key="3">
    <source>
        <dbReference type="Google" id="ProtNLM"/>
    </source>
</evidence>
<protein>
    <recommendedName>
        <fullName evidence="3">Pilus assembly protein HofM</fullName>
    </recommendedName>
</protein>
<evidence type="ECO:0000313" key="1">
    <source>
        <dbReference type="EMBL" id="CUU22558.1"/>
    </source>
</evidence>
<dbReference type="InterPro" id="IPR005883">
    <property type="entry name" value="PilM"/>
</dbReference>